<dbReference type="Pfam" id="PF00899">
    <property type="entry name" value="ThiF"/>
    <property type="match status" value="1"/>
</dbReference>
<dbReference type="Proteomes" id="UP000183788">
    <property type="component" value="Unassembled WGS sequence"/>
</dbReference>
<reference evidence="2 3" key="1">
    <citation type="submission" date="2016-11" db="EMBL/GenBank/DDBJ databases">
        <authorList>
            <person name="Jaros S."/>
            <person name="Januszkiewicz K."/>
            <person name="Wedrychowicz H."/>
        </authorList>
    </citation>
    <scope>NUCLEOTIDE SEQUENCE [LARGE SCALE GENOMIC DNA]</scope>
    <source>
        <strain evidence="2 3">DSM 784</strain>
    </source>
</reference>
<accession>A0A1K1SQ38</accession>
<evidence type="ECO:0000313" key="2">
    <source>
        <dbReference type="EMBL" id="SFW86528.1"/>
    </source>
</evidence>
<dbReference type="InterPro" id="IPR035985">
    <property type="entry name" value="Ubiquitin-activating_enz"/>
</dbReference>
<dbReference type="CDD" id="cd01483">
    <property type="entry name" value="E1_enzyme_family"/>
    <property type="match status" value="1"/>
</dbReference>
<dbReference type="GO" id="GO:0008641">
    <property type="term" value="F:ubiquitin-like modifier activating enzyme activity"/>
    <property type="evidence" value="ECO:0007669"/>
    <property type="project" value="InterPro"/>
</dbReference>
<dbReference type="OrthoDB" id="5149792at2"/>
<dbReference type="InterPro" id="IPR045886">
    <property type="entry name" value="ThiF/MoeB/HesA"/>
</dbReference>
<dbReference type="EMBL" id="FPIZ01000029">
    <property type="protein sequence ID" value="SFW86528.1"/>
    <property type="molecule type" value="Genomic_DNA"/>
</dbReference>
<dbReference type="GO" id="GO:0061503">
    <property type="term" value="F:tRNA threonylcarbamoyladenosine dehydratase"/>
    <property type="evidence" value="ECO:0007669"/>
    <property type="project" value="TreeGrafter"/>
</dbReference>
<dbReference type="GO" id="GO:0061504">
    <property type="term" value="P:cyclic threonylcarbamoyladenosine biosynthetic process"/>
    <property type="evidence" value="ECO:0007669"/>
    <property type="project" value="TreeGrafter"/>
</dbReference>
<dbReference type="SUPFAM" id="SSF69572">
    <property type="entry name" value="Activating enzymes of the ubiquitin-like proteins"/>
    <property type="match status" value="1"/>
</dbReference>
<organism evidence="2 3">
    <name type="scientific">Chitinophaga sancti</name>
    <dbReference type="NCBI Taxonomy" id="1004"/>
    <lineage>
        <taxon>Bacteria</taxon>
        <taxon>Pseudomonadati</taxon>
        <taxon>Bacteroidota</taxon>
        <taxon>Chitinophagia</taxon>
        <taxon>Chitinophagales</taxon>
        <taxon>Chitinophagaceae</taxon>
        <taxon>Chitinophaga</taxon>
    </lineage>
</organism>
<dbReference type="PANTHER" id="PTHR43267:SF3">
    <property type="entry name" value="THIF PROTEIN"/>
    <property type="match status" value="1"/>
</dbReference>
<gene>
    <name evidence="2" type="ORF">SAMN05661012_05903</name>
</gene>
<protein>
    <submittedName>
        <fullName evidence="2">ThiF family protein</fullName>
    </submittedName>
</protein>
<dbReference type="STRING" id="1004.SAMN05661012_05903"/>
<evidence type="ECO:0000259" key="1">
    <source>
        <dbReference type="Pfam" id="PF00899"/>
    </source>
</evidence>
<dbReference type="PANTHER" id="PTHR43267">
    <property type="entry name" value="TRNA THREONYLCARBAMOYLADENOSINE DEHYDRATASE"/>
    <property type="match status" value="1"/>
</dbReference>
<dbReference type="NCBIfam" id="NF005901">
    <property type="entry name" value="PRK07877.1"/>
    <property type="match status" value="1"/>
</dbReference>
<evidence type="ECO:0000313" key="3">
    <source>
        <dbReference type="Proteomes" id="UP000183788"/>
    </source>
</evidence>
<dbReference type="AlphaFoldDB" id="A0A1K1SQ38"/>
<feature type="domain" description="THIF-type NAD/FAD binding fold" evidence="1">
    <location>
        <begin position="123"/>
        <end position="257"/>
    </location>
</feature>
<name>A0A1K1SQ38_9BACT</name>
<dbReference type="InterPro" id="IPR000594">
    <property type="entry name" value="ThiF_NAD_FAD-bd"/>
</dbReference>
<proteinExistence type="predicted"/>
<sequence length="372" mass="42202">MPGKMRELEEHIKQQQPETDNYTPVFYRLGKAEEYTALTSLLSSNPHIRVHDHIVSQLKELIKISNPTKRLTPEEYEQHLAAYVGEQTLAEIGVWVYYPWADRVVHIVDEEDFIALRTSRNQHKIMKEEIERLRTKKIGVIGLSVGGSIALTIAMERVCGELRLADFDKIELTNMNRIRTGIHNIQVSKAVVAAREIAELDPFIKVRCFLDGATAQNLDEFFTGGGNLDVLVEECDGIDIKILSRIKAKALQIPVVMDTNDRGMVDVERFDLEPDRPLLHGFIPADLDMERLKGLSDAEKLPIFRPMVALDDMSARMKYSLSEIGKTITTWPQLASSVVLGGAAVTDTCRRILLDQYKNSGRYYVDFEQIFV</sequence>
<dbReference type="Gene3D" id="3.40.50.720">
    <property type="entry name" value="NAD(P)-binding Rossmann-like Domain"/>
    <property type="match status" value="1"/>
</dbReference>